<protein>
    <submittedName>
        <fullName evidence="2">DUF1156 domain-containing protein</fullName>
    </submittedName>
</protein>
<proteinExistence type="predicted"/>
<sequence length="921" mass="101614">MQKRKLIEVALPLEAINRESAREKSIRHGHPSTLHLWWARRPLAAARAVLFAQLVDDPSSRPDEFPTEDLQRKERERLHSLIERLVAWENVRDERLLREARAEIAKSTLGSPPEIIDPFAGGGTIPLEAQRLGLRAHASDLNPVAVLINKALIEAPPTVRDQPPVFPGIADSQITTWKGAEGLAADVRAYGAWMRGEAVRRIGAMYPDAVLSDGSRATVIAWIWARSITCHNPGCGIEMPLVRSWWLGKKKGKEAFVVPSVVTDHSHPSGQRVQYSIGFGREGAPTRDSDGTVGRLGAVCLACGTPVPLEHVRGEGKAGRIGRQLMAVVAEGQRQRVYLEPTPEHVAAADVETPEHVPTGDLPEQALGFRVQGYGMRRYADLFTPRQLSMLVCFSDLVIEARDRVLSDGGTPEYANIVATLLGFGVSKATDYHNALCTWRSDVKNEGIGHLFSRQAIPMVWDYCEANPMSTSSGNMLDQWNWISKVIDQLVPAACGTVDQADASSRSYDGLLISTDPPYYDNIGYADLSDFFYVWLRRSLRKIHPDLLATVLVPKAEELVADPFRHGGREAAKGFFERGFVRVFERARGAANPEFPITVIYAFKQSEGGAEGDASTGWETLLEGMIRTGWEITSTWPMRSELGNRTRSIDSNALASSIVLSLRPRPANSPTTDRRGFIAALESELPDALRKLQQGQIAPVDLPQAAIGPGMAVFSRYAGVLEPDGRKMTVRSALARINEILDQVLNEQEGDFDATSRFAIAWYRQHGYSIGKFGDADSLARARNTSVEILDRHEVLVSRAGNVQLLQPSDLRWDYDPFLDAHTSNWEVLHHLMKVLERDGIAPAGDLLQAALSRPDGAVDPDLVKELAHLLFRVAEGNGWTKDALGFNTLVTSWSEILEAARSERKVPIGAQGAFDFDRED</sequence>
<evidence type="ECO:0000259" key="1">
    <source>
        <dbReference type="Pfam" id="PF06634"/>
    </source>
</evidence>
<evidence type="ECO:0000313" key="3">
    <source>
        <dbReference type="Proteomes" id="UP001499841"/>
    </source>
</evidence>
<dbReference type="InterPro" id="IPR029063">
    <property type="entry name" value="SAM-dependent_MTases_sf"/>
</dbReference>
<dbReference type="EMBL" id="BAABBA010000004">
    <property type="protein sequence ID" value="GAA4286601.1"/>
    <property type="molecule type" value="Genomic_DNA"/>
</dbReference>
<dbReference type="Gene3D" id="3.40.50.150">
    <property type="entry name" value="Vaccinia Virus protein VP39"/>
    <property type="match status" value="1"/>
</dbReference>
<evidence type="ECO:0000313" key="2">
    <source>
        <dbReference type="EMBL" id="GAA4286601.1"/>
    </source>
</evidence>
<accession>A0ABP8ERP2</accession>
<gene>
    <name evidence="2" type="ORF">GCM10022262_09600</name>
</gene>
<comment type="caution">
    <text evidence="2">The sequence shown here is derived from an EMBL/GenBank/DDBJ whole genome shotgun (WGS) entry which is preliminary data.</text>
</comment>
<dbReference type="SUPFAM" id="SSF53335">
    <property type="entry name" value="S-adenosyl-L-methionine-dependent methyltransferases"/>
    <property type="match status" value="1"/>
</dbReference>
<reference evidence="3" key="1">
    <citation type="journal article" date="2019" name="Int. J. Syst. Evol. Microbiol.">
        <title>The Global Catalogue of Microorganisms (GCM) 10K type strain sequencing project: providing services to taxonomists for standard genome sequencing and annotation.</title>
        <authorList>
            <consortium name="The Broad Institute Genomics Platform"/>
            <consortium name="The Broad Institute Genome Sequencing Center for Infectious Disease"/>
            <person name="Wu L."/>
            <person name="Ma J."/>
        </authorList>
    </citation>
    <scope>NUCLEOTIDE SEQUENCE [LARGE SCALE GENOMIC DNA]</scope>
    <source>
        <strain evidence="3">JCM 17459</strain>
    </source>
</reference>
<dbReference type="RefSeq" id="WP_345038298.1">
    <property type="nucleotide sequence ID" value="NZ_BAABBA010000004.1"/>
</dbReference>
<name>A0ABP8ERP2_9MICO</name>
<dbReference type="Pfam" id="PF06634">
    <property type="entry name" value="DUF1156"/>
    <property type="match status" value="1"/>
</dbReference>
<dbReference type="InterPro" id="IPR009537">
    <property type="entry name" value="DUF1156"/>
</dbReference>
<organism evidence="2 3">
    <name type="scientific">Georgenia daeguensis</name>
    <dbReference type="NCBI Taxonomy" id="908355"/>
    <lineage>
        <taxon>Bacteria</taxon>
        <taxon>Bacillati</taxon>
        <taxon>Actinomycetota</taxon>
        <taxon>Actinomycetes</taxon>
        <taxon>Micrococcales</taxon>
        <taxon>Bogoriellaceae</taxon>
        <taxon>Georgenia</taxon>
    </lineage>
</organism>
<dbReference type="Proteomes" id="UP001499841">
    <property type="component" value="Unassembled WGS sequence"/>
</dbReference>
<keyword evidence="3" id="KW-1185">Reference proteome</keyword>
<feature type="domain" description="DUF1156" evidence="1">
    <location>
        <begin position="10"/>
        <end position="80"/>
    </location>
</feature>